<dbReference type="InterPro" id="IPR003593">
    <property type="entry name" value="AAA+_ATPase"/>
</dbReference>
<dbReference type="EMBL" id="SUYC01000016">
    <property type="protein sequence ID" value="MBE6271766.1"/>
    <property type="molecule type" value="Genomic_DNA"/>
</dbReference>
<dbReference type="GO" id="GO:0043139">
    <property type="term" value="F:5'-3' DNA helicase activity"/>
    <property type="evidence" value="ECO:0007669"/>
    <property type="project" value="TreeGrafter"/>
</dbReference>
<evidence type="ECO:0000256" key="1">
    <source>
        <dbReference type="ARBA" id="ARBA00046345"/>
    </source>
</evidence>
<dbReference type="SUPFAM" id="SSF52540">
    <property type="entry name" value="P-loop containing nucleoside triphosphate hydrolases"/>
    <property type="match status" value="1"/>
</dbReference>
<dbReference type="Gene3D" id="3.40.50.1010">
    <property type="entry name" value="5'-nuclease"/>
    <property type="match status" value="1"/>
</dbReference>
<dbReference type="InterPro" id="IPR027417">
    <property type="entry name" value="P-loop_NTPase"/>
</dbReference>
<evidence type="ECO:0000259" key="4">
    <source>
        <dbReference type="SMART" id="SM00670"/>
    </source>
</evidence>
<dbReference type="SMART" id="SM00670">
    <property type="entry name" value="PINc"/>
    <property type="match status" value="1"/>
</dbReference>
<dbReference type="CDD" id="cd17934">
    <property type="entry name" value="DEXXQc_Upf1-like"/>
    <property type="match status" value="1"/>
</dbReference>
<reference evidence="5" key="1">
    <citation type="submission" date="2019-04" db="EMBL/GenBank/DDBJ databases">
        <title>Evolution of Biomass-Degrading Anaerobic Consortia Revealed by Metagenomics.</title>
        <authorList>
            <person name="Peng X."/>
        </authorList>
    </citation>
    <scope>NUCLEOTIDE SEQUENCE</scope>
    <source>
        <strain evidence="5">SIG140</strain>
    </source>
</reference>
<dbReference type="AlphaFoldDB" id="A0A9D5PAD7"/>
<gene>
    <name evidence="5" type="ORF">E7101_12610</name>
</gene>
<dbReference type="InterPro" id="IPR041682">
    <property type="entry name" value="AAA_14"/>
</dbReference>
<feature type="coiled-coil region" evidence="2">
    <location>
        <begin position="641"/>
        <end position="676"/>
    </location>
</feature>
<evidence type="ECO:0000256" key="2">
    <source>
        <dbReference type="SAM" id="Coils"/>
    </source>
</evidence>
<sequence length="743" mass="84484">MKYTRQEYVRFLCTELEAQEKSYEQIVKTKATVLKDNGEVFVGMFQRINEAGFAVFKVRNSENMPRKNSFWSAVYLNGEMGKFRNWGDLSWNKLREDYQRDFSDCLCAWISKSEDSAFCLVGIKNLTIEFTELLEQGKTIIAFGPKDPPLQYLLNLIQIVKDGQCQETKLILDFDECDNQWNPRKIGAKENLVSLLLNGHSKEKSVVVQGPPGTGKTTRMAQLAAKLLRENKSVLVTALTNQALIELAKKDNLQEFIENRKVSKTSLTIDEKREQPNLQEIKENKCNASSGYLSLATFYLSSGWAVDVANVPFDYVIMDEASQALLPMIAASMKLGKRVILIGDQKQLPPIVLTNEDTINRFGWSDIIKGFQSICSYFDFSSFMLSDTYRMTARGAECTGAFYNNELRSVSVSQEFVTSIADLNPKGGAIVREMEMRVGDKNPQNAFDYIFCLTKRILQENSKAEIAVLSKFRETTRQLQKYFTLRWDGKDYPDNIKIDTVDRVQGLTVHFCFFLIPNSSIRYSLESELFNVATSRAMNNTIIVLPSTLYKEIIPEEVKNYLLKAKQGDRVFVGSQPKVISSGDVHVKVIDKIDLSRFETPRQKAVKSNTKQNIYIIDTNVFVNCPDIISKIDGKYMVVVSAKVIDELDKLKIKLNATERQNVEKALRTINRAMDKRNIKMELSDVELLPNDFNKKSPDNYILTVALKYKNENPILLTSDNGLQVKAKGLGIATISLKDFLKR</sequence>
<dbReference type="Pfam" id="PF13173">
    <property type="entry name" value="AAA_14"/>
    <property type="match status" value="1"/>
</dbReference>
<dbReference type="Gene3D" id="3.40.50.300">
    <property type="entry name" value="P-loop containing nucleotide triphosphate hydrolases"/>
    <property type="match status" value="2"/>
</dbReference>
<dbReference type="CDD" id="cd09883">
    <property type="entry name" value="PIN_VapC_PhoHL-ATPase"/>
    <property type="match status" value="1"/>
</dbReference>
<dbReference type="InterPro" id="IPR050534">
    <property type="entry name" value="Coronavir_polyprotein_1ab"/>
</dbReference>
<accession>A0A9D5PAD7</accession>
<proteinExistence type="inferred from homology"/>
<dbReference type="PANTHER" id="PTHR43788:SF8">
    <property type="entry name" value="DNA-BINDING PROTEIN SMUBP-2"/>
    <property type="match status" value="1"/>
</dbReference>
<dbReference type="InterPro" id="IPR029060">
    <property type="entry name" value="PIN-like_dom_sf"/>
</dbReference>
<evidence type="ECO:0000313" key="6">
    <source>
        <dbReference type="Proteomes" id="UP000806522"/>
    </source>
</evidence>
<dbReference type="InterPro" id="IPR002716">
    <property type="entry name" value="PIN_dom"/>
</dbReference>
<organism evidence="5 6">
    <name type="scientific">Xylanibacter ruminicola</name>
    <name type="common">Prevotella ruminicola</name>
    <dbReference type="NCBI Taxonomy" id="839"/>
    <lineage>
        <taxon>Bacteria</taxon>
        <taxon>Pseudomonadati</taxon>
        <taxon>Bacteroidota</taxon>
        <taxon>Bacteroidia</taxon>
        <taxon>Bacteroidales</taxon>
        <taxon>Prevotellaceae</taxon>
        <taxon>Xylanibacter</taxon>
    </lineage>
</organism>
<dbReference type="Pfam" id="PF13086">
    <property type="entry name" value="AAA_11"/>
    <property type="match status" value="1"/>
</dbReference>
<dbReference type="Pfam" id="PF13638">
    <property type="entry name" value="PIN_4"/>
    <property type="match status" value="1"/>
</dbReference>
<evidence type="ECO:0000259" key="3">
    <source>
        <dbReference type="SMART" id="SM00382"/>
    </source>
</evidence>
<feature type="domain" description="PIN" evidence="4">
    <location>
        <begin position="613"/>
        <end position="725"/>
    </location>
</feature>
<keyword evidence="2" id="KW-0175">Coiled coil</keyword>
<dbReference type="SMART" id="SM00382">
    <property type="entry name" value="AAA"/>
    <property type="match status" value="1"/>
</dbReference>
<name>A0A9D5PAD7_XYLRU</name>
<evidence type="ECO:0000313" key="5">
    <source>
        <dbReference type="EMBL" id="MBE6271766.1"/>
    </source>
</evidence>
<dbReference type="InterPro" id="IPR041677">
    <property type="entry name" value="DNA2/NAM7_AAA_11"/>
</dbReference>
<comment type="similarity">
    <text evidence="1">In the N-terminal section; belongs to the PINc/VapC protein family.</text>
</comment>
<comment type="caution">
    <text evidence="5">The sequence shown here is derived from an EMBL/GenBank/DDBJ whole genome shotgun (WGS) entry which is preliminary data.</text>
</comment>
<dbReference type="SUPFAM" id="SSF88723">
    <property type="entry name" value="PIN domain-like"/>
    <property type="match status" value="1"/>
</dbReference>
<dbReference type="PANTHER" id="PTHR43788">
    <property type="entry name" value="DNA2/NAM7 HELICASE FAMILY MEMBER"/>
    <property type="match status" value="1"/>
</dbReference>
<feature type="domain" description="AAA+ ATPase" evidence="3">
    <location>
        <begin position="202"/>
        <end position="388"/>
    </location>
</feature>
<protein>
    <submittedName>
        <fullName evidence="5">DUF2075 domain-containing protein</fullName>
    </submittedName>
</protein>
<dbReference type="Proteomes" id="UP000806522">
    <property type="component" value="Unassembled WGS sequence"/>
</dbReference>